<dbReference type="Proteomes" id="UP000248291">
    <property type="component" value="Unassembled WGS sequence"/>
</dbReference>
<dbReference type="GO" id="GO:0004519">
    <property type="term" value="F:endonuclease activity"/>
    <property type="evidence" value="ECO:0007669"/>
    <property type="project" value="UniProtKB-KW"/>
</dbReference>
<keyword evidence="1" id="KW-0255">Endonuclease</keyword>
<name>A0AAN4QA06_PSESF</name>
<dbReference type="AntiFam" id="ANF00014">
    <property type="entry name" value="tRNA translation"/>
</dbReference>
<organism evidence="1 2">
    <name type="scientific">Pseudomonas syringae pv. actinidiae</name>
    <dbReference type="NCBI Taxonomy" id="103796"/>
    <lineage>
        <taxon>Bacteria</taxon>
        <taxon>Pseudomonadati</taxon>
        <taxon>Pseudomonadota</taxon>
        <taxon>Gammaproteobacteria</taxon>
        <taxon>Pseudomonadales</taxon>
        <taxon>Pseudomonadaceae</taxon>
        <taxon>Pseudomonas</taxon>
        <taxon>Pseudomonas syringae</taxon>
    </lineage>
</organism>
<accession>A0AAN4QA06</accession>
<evidence type="ECO:0000313" key="1">
    <source>
        <dbReference type="EMBL" id="GBH19178.1"/>
    </source>
</evidence>
<sequence length="51" mass="5626">MAQRTGLEPATPGVTGRYSNRLNYRCALWTCVLFTAFESPRTSAFKLNDGG</sequence>
<keyword evidence="1" id="KW-0540">Nuclease</keyword>
<reference evidence="1 2" key="1">
    <citation type="submission" date="2018-04" db="EMBL/GenBank/DDBJ databases">
        <title>Draft genome sequence of Pseudomonas syringae pv. actinidiae biovar 3 strains isolated from kiwifruit in Kagawa prefecture.</title>
        <authorList>
            <person name="Tabuchi M."/>
            <person name="Saito M."/>
            <person name="Fujiwara S."/>
            <person name="Sasa N."/>
            <person name="Akimitsu K."/>
            <person name="Gomi K."/>
            <person name="Konishi-Sugita S."/>
            <person name="Hamano K."/>
            <person name="Kataoka I."/>
        </authorList>
    </citation>
    <scope>NUCLEOTIDE SEQUENCE [LARGE SCALE GENOMIC DNA]</scope>
    <source>
        <strain evidence="1 2">MAFF212211</strain>
    </source>
</reference>
<protein>
    <submittedName>
        <fullName evidence="1">Endonuclease</fullName>
    </submittedName>
</protein>
<gene>
    <name evidence="1" type="ORF">KPSA3_05182</name>
</gene>
<dbReference type="EMBL" id="BGKA01000191">
    <property type="protein sequence ID" value="GBH19178.1"/>
    <property type="molecule type" value="Genomic_DNA"/>
</dbReference>
<proteinExistence type="predicted"/>
<comment type="caution">
    <text evidence="1">The sequence shown here is derived from an EMBL/GenBank/DDBJ whole genome shotgun (WGS) entry which is preliminary data.</text>
</comment>
<keyword evidence="1" id="KW-0378">Hydrolase</keyword>
<evidence type="ECO:0000313" key="2">
    <source>
        <dbReference type="Proteomes" id="UP000248291"/>
    </source>
</evidence>
<dbReference type="AlphaFoldDB" id="A0AAN4QA06"/>